<feature type="chain" id="PRO_5019306278" evidence="3">
    <location>
        <begin position="21"/>
        <end position="294"/>
    </location>
</feature>
<dbReference type="GO" id="GO:0006508">
    <property type="term" value="P:proteolysis"/>
    <property type="evidence" value="ECO:0007669"/>
    <property type="project" value="UniProtKB-KW"/>
</dbReference>
<comment type="caution">
    <text evidence="4">The sequence shown here is derived from an EMBL/GenBank/DDBJ whole genome shotgun (WGS) entry which is preliminary data.</text>
</comment>
<dbReference type="EMBL" id="RAPN01000003">
    <property type="protein sequence ID" value="RKD87889.1"/>
    <property type="molecule type" value="Genomic_DNA"/>
</dbReference>
<dbReference type="AlphaFoldDB" id="A0A419VXI4"/>
<dbReference type="GO" id="GO:0004252">
    <property type="term" value="F:serine-type endopeptidase activity"/>
    <property type="evidence" value="ECO:0007669"/>
    <property type="project" value="InterPro"/>
</dbReference>
<organism evidence="4 5">
    <name type="scientific">Mangrovibacterium diazotrophicum</name>
    <dbReference type="NCBI Taxonomy" id="1261403"/>
    <lineage>
        <taxon>Bacteria</taxon>
        <taxon>Pseudomonadati</taxon>
        <taxon>Bacteroidota</taxon>
        <taxon>Bacteroidia</taxon>
        <taxon>Marinilabiliales</taxon>
        <taxon>Prolixibacteraceae</taxon>
        <taxon>Mangrovibacterium</taxon>
    </lineage>
</organism>
<dbReference type="PANTHER" id="PTHR43343:SF3">
    <property type="entry name" value="PROTEASE DO-LIKE 8, CHLOROPLASTIC"/>
    <property type="match status" value="1"/>
</dbReference>
<dbReference type="InterPro" id="IPR051201">
    <property type="entry name" value="Chloro_Bact_Ser_Proteases"/>
</dbReference>
<dbReference type="RefSeq" id="WP_120274905.1">
    <property type="nucleotide sequence ID" value="NZ_RAPN01000003.1"/>
</dbReference>
<dbReference type="PANTHER" id="PTHR43343">
    <property type="entry name" value="PEPTIDASE S12"/>
    <property type="match status" value="1"/>
</dbReference>
<dbReference type="SUPFAM" id="SSF50494">
    <property type="entry name" value="Trypsin-like serine proteases"/>
    <property type="match status" value="1"/>
</dbReference>
<dbReference type="InterPro" id="IPR001940">
    <property type="entry name" value="Peptidase_S1C"/>
</dbReference>
<dbReference type="Proteomes" id="UP000283387">
    <property type="component" value="Unassembled WGS sequence"/>
</dbReference>
<dbReference type="Gene3D" id="2.40.10.120">
    <property type="match status" value="1"/>
</dbReference>
<keyword evidence="1" id="KW-0645">Protease</keyword>
<dbReference type="InterPro" id="IPR009003">
    <property type="entry name" value="Peptidase_S1_PA"/>
</dbReference>
<dbReference type="Pfam" id="PF13365">
    <property type="entry name" value="Trypsin_2"/>
    <property type="match status" value="1"/>
</dbReference>
<dbReference type="OrthoDB" id="636533at2"/>
<evidence type="ECO:0000313" key="4">
    <source>
        <dbReference type="EMBL" id="RKD87889.1"/>
    </source>
</evidence>
<evidence type="ECO:0000313" key="5">
    <source>
        <dbReference type="Proteomes" id="UP000283387"/>
    </source>
</evidence>
<keyword evidence="3" id="KW-0732">Signal</keyword>
<evidence type="ECO:0000256" key="2">
    <source>
        <dbReference type="ARBA" id="ARBA00022801"/>
    </source>
</evidence>
<evidence type="ECO:0000256" key="3">
    <source>
        <dbReference type="SAM" id="SignalP"/>
    </source>
</evidence>
<keyword evidence="2" id="KW-0378">Hydrolase</keyword>
<evidence type="ECO:0000256" key="1">
    <source>
        <dbReference type="ARBA" id="ARBA00022670"/>
    </source>
</evidence>
<protein>
    <submittedName>
        <fullName evidence="4">Trypsin-like peptidase</fullName>
    </submittedName>
</protein>
<gene>
    <name evidence="4" type="ORF">BC643_3897</name>
</gene>
<feature type="signal peptide" evidence="3">
    <location>
        <begin position="1"/>
        <end position="20"/>
    </location>
</feature>
<proteinExistence type="predicted"/>
<sequence length="294" mass="32361">MSRRICLLVLAVCFGFVAHAQPKADFVEYTKLPELIMKNLKEAQREKAYASIEVLREKSASALDSKGLGLKVDTKASKKAMPAFDLVPSVKKASLMFCKYKRGFGAYDDFILIGATAVAIREDGLCVTNYHVLETIIDQEQGIHPQDSLMFIADLDGNTFEIEEVLAYNQLADLAIFKVNVGKHKLQPFKLGEDPLVGMHVNALTNPIGVPYYYSEGIVARNVAYDGNPWENRTEISAEFAIGSSGGPIFDDCGNLVAIVSSTDGVYAQNNDGRDLQMVIRMTIPISSVKRLLE</sequence>
<accession>A0A419VXI4</accession>
<keyword evidence="5" id="KW-1185">Reference proteome</keyword>
<reference evidence="4 5" key="1">
    <citation type="submission" date="2018-09" db="EMBL/GenBank/DDBJ databases">
        <title>Genomic Encyclopedia of Archaeal and Bacterial Type Strains, Phase II (KMG-II): from individual species to whole genera.</title>
        <authorList>
            <person name="Goeker M."/>
        </authorList>
    </citation>
    <scope>NUCLEOTIDE SEQUENCE [LARGE SCALE GENOMIC DNA]</scope>
    <source>
        <strain evidence="4 5">DSM 27148</strain>
    </source>
</reference>
<name>A0A419VXI4_9BACT</name>
<dbReference type="PRINTS" id="PR00834">
    <property type="entry name" value="PROTEASES2C"/>
</dbReference>